<dbReference type="GO" id="GO:0016787">
    <property type="term" value="F:hydrolase activity"/>
    <property type="evidence" value="ECO:0007669"/>
    <property type="project" value="UniProtKB-ARBA"/>
</dbReference>
<dbReference type="InterPro" id="IPR002591">
    <property type="entry name" value="Phosphodiest/P_Trfase"/>
</dbReference>
<dbReference type="EMBL" id="PCSB01000029">
    <property type="protein sequence ID" value="PIP31834.1"/>
    <property type="molecule type" value="Genomic_DNA"/>
</dbReference>
<proteinExistence type="predicted"/>
<dbReference type="AlphaFoldDB" id="A0A2G9ZF89"/>
<dbReference type="PANTHER" id="PTHR10151:SF120">
    <property type="entry name" value="BIS(5'-ADENOSYL)-TRIPHOSPHATASE"/>
    <property type="match status" value="1"/>
</dbReference>
<accession>A0A2G9ZF89</accession>
<reference evidence="1 2" key="1">
    <citation type="submission" date="2017-09" db="EMBL/GenBank/DDBJ databases">
        <title>Depth-based differentiation of microbial function through sediment-hosted aquifers and enrichment of novel symbionts in the deep terrestrial subsurface.</title>
        <authorList>
            <person name="Probst A.J."/>
            <person name="Ladd B."/>
            <person name="Jarett J.K."/>
            <person name="Geller-Mcgrath D.E."/>
            <person name="Sieber C.M."/>
            <person name="Emerson J.B."/>
            <person name="Anantharaman K."/>
            <person name="Thomas B.C."/>
            <person name="Malmstrom R."/>
            <person name="Stieglmeier M."/>
            <person name="Klingl A."/>
            <person name="Woyke T."/>
            <person name="Ryan C.M."/>
            <person name="Banfield J.F."/>
        </authorList>
    </citation>
    <scope>NUCLEOTIDE SEQUENCE [LARGE SCALE GENOMIC DNA]</scope>
    <source>
        <strain evidence="1">CG23_combo_of_CG06-09_8_20_14_all_37_87_8</strain>
    </source>
</reference>
<dbReference type="PANTHER" id="PTHR10151">
    <property type="entry name" value="ECTONUCLEOTIDE PYROPHOSPHATASE/PHOSPHODIESTERASE"/>
    <property type="match status" value="1"/>
</dbReference>
<dbReference type="InterPro" id="IPR017850">
    <property type="entry name" value="Alkaline_phosphatase_core_sf"/>
</dbReference>
<protein>
    <recommendedName>
        <fullName evidence="3">Phosphodiesterase</fullName>
    </recommendedName>
</protein>
<dbReference type="Gene3D" id="3.40.720.10">
    <property type="entry name" value="Alkaline Phosphatase, subunit A"/>
    <property type="match status" value="2"/>
</dbReference>
<gene>
    <name evidence="1" type="ORF">COX24_01410</name>
</gene>
<name>A0A2G9ZF89_9BACT</name>
<dbReference type="SUPFAM" id="SSF53649">
    <property type="entry name" value="Alkaline phosphatase-like"/>
    <property type="match status" value="1"/>
</dbReference>
<dbReference type="Pfam" id="PF01663">
    <property type="entry name" value="Phosphodiest"/>
    <property type="match status" value="1"/>
</dbReference>
<evidence type="ECO:0000313" key="2">
    <source>
        <dbReference type="Proteomes" id="UP000230447"/>
    </source>
</evidence>
<comment type="caution">
    <text evidence="1">The sequence shown here is derived from an EMBL/GenBank/DDBJ whole genome shotgun (WGS) entry which is preliminary data.</text>
</comment>
<evidence type="ECO:0000313" key="1">
    <source>
        <dbReference type="EMBL" id="PIP31834.1"/>
    </source>
</evidence>
<organism evidence="1 2">
    <name type="scientific">bacterium (Candidatus Gribaldobacteria) CG23_combo_of_CG06-09_8_20_14_all_37_87_8</name>
    <dbReference type="NCBI Taxonomy" id="2014278"/>
    <lineage>
        <taxon>Bacteria</taxon>
        <taxon>Candidatus Gribaldobacteria</taxon>
    </lineage>
</organism>
<evidence type="ECO:0008006" key="3">
    <source>
        <dbReference type="Google" id="ProtNLM"/>
    </source>
</evidence>
<sequence length="521" mass="59006">MKVLSIGIDGGDPVLINRWMKRLPNFQLLMKKGVSGNCRSTKPAISAPAWVSFATGKNPGKTGIVGFIQRQKGSYETYTVSSLNVNEPVFWEIAGDLGKKVLVMNVPITYPPKQVNGVLISGFPSPVSLETFPEELSPELKKKGYKVDLEIGPRPDFKRLKEDLIKLINLRVTTFVQLVRRIDPELAVIVFTAADRMQDLFYSRTDEDKEVESAIFDIYKGIDDAVGSLLRLNEDGLTFINSDHGACKVKRQFNVNDWLIEKGFLKLKKNKISIISKLMICLGMTVQGPWYQLINSLGMAGKLKELLPQRLVRKIPWETLPNFENLEIDWGKTVAYSYGNQNLIYLNIAGREPLGIVKKEEEAVMRKRIIREMKKLVDPEIKIKIWEKEQLYQGKFLREMPEIIFEISENSCCPVSSVGHGRFFSASELRHGDHSPEGIFYAYGPNIKAGIKRDCEITDLAPTILYSLGISVSHNLDGKILWDIFSEKKGKKLRPVPLKIKKGIRDTLRAKINRLKLKGKI</sequence>
<dbReference type="Proteomes" id="UP000230447">
    <property type="component" value="Unassembled WGS sequence"/>
</dbReference>